<keyword evidence="11" id="KW-1185">Reference proteome</keyword>
<evidence type="ECO:0000256" key="4">
    <source>
        <dbReference type="ARBA" id="ARBA00022475"/>
    </source>
</evidence>
<feature type="transmembrane region" description="Helical" evidence="9">
    <location>
        <begin position="166"/>
        <end position="187"/>
    </location>
</feature>
<feature type="transmembrane region" description="Helical" evidence="9">
    <location>
        <begin position="421"/>
        <end position="436"/>
    </location>
</feature>
<dbReference type="EMBL" id="AP025564">
    <property type="protein sequence ID" value="BDE95081.1"/>
    <property type="molecule type" value="Genomic_DNA"/>
</dbReference>
<organism evidence="10 11">
    <name type="scientific">Raoultibacter timonensis</name>
    <dbReference type="NCBI Taxonomy" id="1907662"/>
    <lineage>
        <taxon>Bacteria</taxon>
        <taxon>Bacillati</taxon>
        <taxon>Actinomycetota</taxon>
        <taxon>Coriobacteriia</taxon>
        <taxon>Eggerthellales</taxon>
        <taxon>Eggerthellaceae</taxon>
        <taxon>Raoultibacter</taxon>
    </lineage>
</organism>
<reference evidence="10 11" key="1">
    <citation type="submission" date="2022-01" db="EMBL/GenBank/DDBJ databases">
        <title>Novel bile acid biosynthetic pathways are enriched in the microbiome of centenarians.</title>
        <authorList>
            <person name="Sato Y."/>
            <person name="Atarashi K."/>
            <person name="Plichta R.D."/>
            <person name="Arai Y."/>
            <person name="Sasajima S."/>
            <person name="Kearney M.S."/>
            <person name="Suda W."/>
            <person name="Takeshita K."/>
            <person name="Sasaki T."/>
            <person name="Okamoto S."/>
            <person name="Skelly N.A."/>
            <person name="Okamura Y."/>
            <person name="Vlamakis H."/>
            <person name="Li Y."/>
            <person name="Tanoue T."/>
            <person name="Takei H."/>
            <person name="Nittono H."/>
            <person name="Narushima S."/>
            <person name="Irie J."/>
            <person name="Itoh H."/>
            <person name="Moriya K."/>
            <person name="Sugiura Y."/>
            <person name="Suematsu M."/>
            <person name="Moritoki N."/>
            <person name="Shibata S."/>
            <person name="Littman R.D."/>
            <person name="Fischbach A.M."/>
            <person name="Uwamino Y."/>
            <person name="Inoue T."/>
            <person name="Honda A."/>
            <person name="Hattori M."/>
            <person name="Murai T."/>
            <person name="Xavier J.R."/>
            <person name="Hirose N."/>
            <person name="Honda K."/>
        </authorList>
    </citation>
    <scope>NUCLEOTIDE SEQUENCE [LARGE SCALE GENOMIC DNA]</scope>
    <source>
        <strain evidence="10 11">CE91-St30</strain>
    </source>
</reference>
<feature type="transmembrane region" description="Helical" evidence="9">
    <location>
        <begin position="382"/>
        <end position="409"/>
    </location>
</feature>
<feature type="transmembrane region" description="Helical" evidence="9">
    <location>
        <begin position="12"/>
        <end position="32"/>
    </location>
</feature>
<evidence type="ECO:0000256" key="2">
    <source>
        <dbReference type="ARBA" id="ARBA00005697"/>
    </source>
</evidence>
<evidence type="ECO:0000256" key="1">
    <source>
        <dbReference type="ARBA" id="ARBA00004651"/>
    </source>
</evidence>
<proteinExistence type="inferred from homology"/>
<keyword evidence="7 8" id="KW-0472">Membrane</keyword>
<dbReference type="InterPro" id="IPR026033">
    <property type="entry name" value="Azg-like_bact_archaea"/>
</dbReference>
<dbReference type="Pfam" id="PF00860">
    <property type="entry name" value="Xan_ur_permease"/>
    <property type="match status" value="1"/>
</dbReference>
<name>A0ABN6MFK9_9ACTN</name>
<feature type="transmembrane region" description="Helical" evidence="9">
    <location>
        <begin position="329"/>
        <end position="362"/>
    </location>
</feature>
<sequence length="437" mass="45138">MDKFFKISERGSTVSTEIIGGLTTFLAMSYIIAVNPAMMEAAGIPFNAGLTATCFGAAIMTVAMGLFANRPIALASGMGINAIVAYTLCLGLGVDWRVAMGVIFLEGILILVLVLCGLRQAVMDAIPVSLRRAIGIGIGLFIAFIGLKGGGFIAADESTFIVLGDLTSPAAIVAVVSLIVAVIFTALKFKAGLLISIIVATVVGIPLGVTPPITDFTFVPDFSAFAAPFQMTPNGVMGIVEVFMQPILLLFVFSLLMSDFFDTMGTVVAVGSRAEFVDEKGDVEDIKPILTVDSAAAAVGGFVGASSITSFVESVSGAAAGARTGLSNIVIGIAFAVCAFLAPVIGMVSGSATCGALVVVGYLMMTEIGEIDWSDIASAFPAFVTIIGIPFTYSIANGIGFGFISYCIIKVVQGKPKDVKPLMWVAALAFLAAFIFA</sequence>
<dbReference type="Proteomes" id="UP001320544">
    <property type="component" value="Chromosome"/>
</dbReference>
<keyword evidence="4 8" id="KW-1003">Cell membrane</keyword>
<dbReference type="PANTHER" id="PTHR43337:SF1">
    <property type="entry name" value="XANTHINE_URACIL PERMEASE C887.17-RELATED"/>
    <property type="match status" value="1"/>
</dbReference>
<feature type="transmembrane region" description="Helical" evidence="9">
    <location>
        <begin position="234"/>
        <end position="256"/>
    </location>
</feature>
<accession>A0ABN6MFK9</accession>
<evidence type="ECO:0000256" key="9">
    <source>
        <dbReference type="SAM" id="Phobius"/>
    </source>
</evidence>
<evidence type="ECO:0000256" key="7">
    <source>
        <dbReference type="ARBA" id="ARBA00023136"/>
    </source>
</evidence>
<feature type="transmembrane region" description="Helical" evidence="9">
    <location>
        <begin position="100"/>
        <end position="122"/>
    </location>
</feature>
<evidence type="ECO:0000256" key="6">
    <source>
        <dbReference type="ARBA" id="ARBA00022989"/>
    </source>
</evidence>
<gene>
    <name evidence="10" type="ORF">CE91St30_04140</name>
</gene>
<evidence type="ECO:0000313" key="11">
    <source>
        <dbReference type="Proteomes" id="UP001320544"/>
    </source>
</evidence>
<dbReference type="RefSeq" id="WP_244411564.1">
    <property type="nucleotide sequence ID" value="NZ_AP025564.1"/>
</dbReference>
<dbReference type="PIRSF" id="PIRSF005353">
    <property type="entry name" value="PbuG"/>
    <property type="match status" value="1"/>
</dbReference>
<keyword evidence="3 8" id="KW-0813">Transport</keyword>
<feature type="transmembrane region" description="Helical" evidence="9">
    <location>
        <begin position="74"/>
        <end position="94"/>
    </location>
</feature>
<protein>
    <submittedName>
        <fullName evidence="10">Xanthine/uracil permease</fullName>
    </submittedName>
</protein>
<evidence type="ECO:0000256" key="3">
    <source>
        <dbReference type="ARBA" id="ARBA00022448"/>
    </source>
</evidence>
<comment type="subcellular location">
    <subcellularLocation>
        <location evidence="1 8">Cell membrane</location>
        <topology evidence="1 8">Multi-pass membrane protein</topology>
    </subcellularLocation>
</comment>
<evidence type="ECO:0000256" key="5">
    <source>
        <dbReference type="ARBA" id="ARBA00022692"/>
    </source>
</evidence>
<comment type="similarity">
    <text evidence="2 8">Belongs to the nucleobase:cation symporter-2 (NCS2) (TC 2.A.40) family. Azg-like subfamily.</text>
</comment>
<dbReference type="PANTHER" id="PTHR43337">
    <property type="entry name" value="XANTHINE/URACIL PERMEASE C887.17-RELATED"/>
    <property type="match status" value="1"/>
</dbReference>
<dbReference type="InterPro" id="IPR006043">
    <property type="entry name" value="NCS2"/>
</dbReference>
<feature type="transmembrane region" description="Helical" evidence="9">
    <location>
        <begin position="194"/>
        <end position="214"/>
    </location>
</feature>
<dbReference type="InterPro" id="IPR045018">
    <property type="entry name" value="Azg-like"/>
</dbReference>
<keyword evidence="6 8" id="KW-1133">Transmembrane helix</keyword>
<keyword evidence="5 8" id="KW-0812">Transmembrane</keyword>
<feature type="transmembrane region" description="Helical" evidence="9">
    <location>
        <begin position="134"/>
        <end position="154"/>
    </location>
</feature>
<evidence type="ECO:0000313" key="10">
    <source>
        <dbReference type="EMBL" id="BDE95081.1"/>
    </source>
</evidence>
<evidence type="ECO:0000256" key="8">
    <source>
        <dbReference type="PIRNR" id="PIRNR005353"/>
    </source>
</evidence>
<feature type="transmembrane region" description="Helical" evidence="9">
    <location>
        <begin position="44"/>
        <end position="67"/>
    </location>
</feature>